<proteinExistence type="predicted"/>
<feature type="region of interest" description="Disordered" evidence="1">
    <location>
        <begin position="1"/>
        <end position="22"/>
    </location>
</feature>
<protein>
    <submittedName>
        <fullName evidence="2">2-keto-3-deoxy-L-rhamnonate aldolase RhmA</fullName>
    </submittedName>
</protein>
<evidence type="ECO:0000313" key="2">
    <source>
        <dbReference type="EMBL" id="MBE1493891.1"/>
    </source>
</evidence>
<organism evidence="2 3">
    <name type="scientific">Amycolatopsis lexingtonensis</name>
    <dbReference type="NCBI Taxonomy" id="218822"/>
    <lineage>
        <taxon>Bacteria</taxon>
        <taxon>Bacillati</taxon>
        <taxon>Actinomycetota</taxon>
        <taxon>Actinomycetes</taxon>
        <taxon>Pseudonocardiales</taxon>
        <taxon>Pseudonocardiaceae</taxon>
        <taxon>Amycolatopsis</taxon>
    </lineage>
</organism>
<evidence type="ECO:0000256" key="1">
    <source>
        <dbReference type="SAM" id="MobiDB-lite"/>
    </source>
</evidence>
<evidence type="ECO:0000313" key="3">
    <source>
        <dbReference type="Proteomes" id="UP000631670"/>
    </source>
</evidence>
<dbReference type="RefSeq" id="WP_086859717.1">
    <property type="nucleotide sequence ID" value="NZ_JADBEG010000001.1"/>
</dbReference>
<dbReference type="EMBL" id="JADBEG010000001">
    <property type="protein sequence ID" value="MBE1493891.1"/>
    <property type="molecule type" value="Genomic_DNA"/>
</dbReference>
<comment type="caution">
    <text evidence="2">The sequence shown here is derived from an EMBL/GenBank/DDBJ whole genome shotgun (WGS) entry which is preliminary data.</text>
</comment>
<accession>A0ABR9HSJ5</accession>
<feature type="region of interest" description="Disordered" evidence="1">
    <location>
        <begin position="64"/>
        <end position="90"/>
    </location>
</feature>
<reference evidence="2 3" key="1">
    <citation type="submission" date="2020-10" db="EMBL/GenBank/DDBJ databases">
        <title>Sequencing the genomes of 1000 actinobacteria strains.</title>
        <authorList>
            <person name="Klenk H.-P."/>
        </authorList>
    </citation>
    <scope>NUCLEOTIDE SEQUENCE [LARGE SCALE GENOMIC DNA]</scope>
    <source>
        <strain evidence="2 3">DSM 44653</strain>
    </source>
</reference>
<keyword evidence="3" id="KW-1185">Reference proteome</keyword>
<name>A0ABR9HSJ5_9PSEU</name>
<gene>
    <name evidence="2" type="ORF">H4696_000991</name>
</gene>
<sequence>MTDSRWGSGETPEELASALRDKARSAATQALRTGLEDIEDRHGQHVADKVAALVDVDGVFAGLDDPVTARRGRPQPEDDEPYEFKPVGSR</sequence>
<dbReference type="Proteomes" id="UP000631670">
    <property type="component" value="Unassembled WGS sequence"/>
</dbReference>